<accession>A0A814ENF7</accession>
<evidence type="ECO:0000313" key="5">
    <source>
        <dbReference type="EMBL" id="CAF3744823.1"/>
    </source>
</evidence>
<proteinExistence type="predicted"/>
<dbReference type="EMBL" id="CAJNOK010005286">
    <property type="protein sequence ID" value="CAF0967295.1"/>
    <property type="molecule type" value="Genomic_DNA"/>
</dbReference>
<evidence type="ECO:0000313" key="3">
    <source>
        <dbReference type="EMBL" id="CAF0971809.1"/>
    </source>
</evidence>
<evidence type="ECO:0000313" key="2">
    <source>
        <dbReference type="EMBL" id="CAF0967295.1"/>
    </source>
</evidence>
<reference evidence="3" key="1">
    <citation type="submission" date="2021-02" db="EMBL/GenBank/DDBJ databases">
        <authorList>
            <person name="Nowell W R."/>
        </authorList>
    </citation>
    <scope>NUCLEOTIDE SEQUENCE</scope>
</reference>
<gene>
    <name evidence="3" type="ORF">GPM918_LOCUS12278</name>
    <name evidence="2" type="ORF">OVA965_LOCUS12915</name>
    <name evidence="5" type="ORF">SRO942_LOCUS12279</name>
    <name evidence="4" type="ORF">TMI583_LOCUS12920</name>
</gene>
<dbReference type="Proteomes" id="UP000663829">
    <property type="component" value="Unassembled WGS sequence"/>
</dbReference>
<dbReference type="Proteomes" id="UP000681722">
    <property type="component" value="Unassembled WGS sequence"/>
</dbReference>
<organism evidence="3 6">
    <name type="scientific">Didymodactylos carnosus</name>
    <dbReference type="NCBI Taxonomy" id="1234261"/>
    <lineage>
        <taxon>Eukaryota</taxon>
        <taxon>Metazoa</taxon>
        <taxon>Spiralia</taxon>
        <taxon>Gnathifera</taxon>
        <taxon>Rotifera</taxon>
        <taxon>Eurotatoria</taxon>
        <taxon>Bdelloidea</taxon>
        <taxon>Philodinida</taxon>
        <taxon>Philodinidae</taxon>
        <taxon>Didymodactylos</taxon>
    </lineage>
</organism>
<dbReference type="Proteomes" id="UP000677228">
    <property type="component" value="Unassembled WGS sequence"/>
</dbReference>
<keyword evidence="6" id="KW-1185">Reference proteome</keyword>
<name>A0A814ENF7_9BILA</name>
<dbReference type="OrthoDB" id="167955at2759"/>
<comment type="caution">
    <text evidence="3">The sequence shown here is derived from an EMBL/GenBank/DDBJ whole genome shotgun (WGS) entry which is preliminary data.</text>
</comment>
<protein>
    <submittedName>
        <fullName evidence="3">Uncharacterized protein</fullName>
    </submittedName>
</protein>
<dbReference type="EMBL" id="CAJOBC010002665">
    <property type="protein sequence ID" value="CAF3744823.1"/>
    <property type="molecule type" value="Genomic_DNA"/>
</dbReference>
<dbReference type="EMBL" id="CAJNOQ010002665">
    <property type="protein sequence ID" value="CAF0971809.1"/>
    <property type="molecule type" value="Genomic_DNA"/>
</dbReference>
<sequence length="79" mass="8842">MGQVTAIPDATQRGHAAQIRQMDDNRSRAMLNSGERNFVNSVIHGRSELHTPSMDARLQDLTTRFTPNNPYGPPNRPDL</sequence>
<feature type="region of interest" description="Disordered" evidence="1">
    <location>
        <begin position="1"/>
        <end position="21"/>
    </location>
</feature>
<dbReference type="AlphaFoldDB" id="A0A814ENF7"/>
<evidence type="ECO:0000313" key="6">
    <source>
        <dbReference type="Proteomes" id="UP000663829"/>
    </source>
</evidence>
<evidence type="ECO:0000313" key="4">
    <source>
        <dbReference type="EMBL" id="CAF3739013.1"/>
    </source>
</evidence>
<evidence type="ECO:0000256" key="1">
    <source>
        <dbReference type="SAM" id="MobiDB-lite"/>
    </source>
</evidence>
<dbReference type="EMBL" id="CAJOBA010005293">
    <property type="protein sequence ID" value="CAF3739013.1"/>
    <property type="molecule type" value="Genomic_DNA"/>
</dbReference>
<dbReference type="Proteomes" id="UP000682733">
    <property type="component" value="Unassembled WGS sequence"/>
</dbReference>